<gene>
    <name evidence="3" type="ORF">BaRGS_00005846</name>
</gene>
<dbReference type="Pfam" id="PF20478">
    <property type="entry name" value="P2RX7_C"/>
    <property type="match status" value="1"/>
</dbReference>
<reference evidence="3 4" key="1">
    <citation type="journal article" date="2023" name="Sci. Data">
        <title>Genome assembly of the Korean intertidal mud-creeper Batillaria attramentaria.</title>
        <authorList>
            <person name="Patra A.K."/>
            <person name="Ho P.T."/>
            <person name="Jun S."/>
            <person name="Lee S.J."/>
            <person name="Kim Y."/>
            <person name="Won Y.J."/>
        </authorList>
    </citation>
    <scope>NUCLEOTIDE SEQUENCE [LARGE SCALE GENOMIC DNA]</scope>
    <source>
        <strain evidence="3">Wonlab-2016</strain>
    </source>
</reference>
<dbReference type="InterPro" id="IPR046815">
    <property type="entry name" value="P2RX7_C"/>
</dbReference>
<accession>A0ABD0LUC1</accession>
<feature type="domain" description="P2X purinoreceptor 7 intracellular" evidence="2">
    <location>
        <begin position="58"/>
        <end position="197"/>
    </location>
</feature>
<comment type="caution">
    <text evidence="3">The sequence shown here is derived from an EMBL/GenBank/DDBJ whole genome shotgun (WGS) entry which is preliminary data.</text>
</comment>
<dbReference type="Proteomes" id="UP001519460">
    <property type="component" value="Unassembled WGS sequence"/>
</dbReference>
<organism evidence="3 4">
    <name type="scientific">Batillaria attramentaria</name>
    <dbReference type="NCBI Taxonomy" id="370345"/>
    <lineage>
        <taxon>Eukaryota</taxon>
        <taxon>Metazoa</taxon>
        <taxon>Spiralia</taxon>
        <taxon>Lophotrochozoa</taxon>
        <taxon>Mollusca</taxon>
        <taxon>Gastropoda</taxon>
        <taxon>Caenogastropoda</taxon>
        <taxon>Sorbeoconcha</taxon>
        <taxon>Cerithioidea</taxon>
        <taxon>Batillariidae</taxon>
        <taxon>Batillaria</taxon>
    </lineage>
</organism>
<proteinExistence type="predicted"/>
<keyword evidence="4" id="KW-1185">Reference proteome</keyword>
<dbReference type="EMBL" id="JACVVK020000023">
    <property type="protein sequence ID" value="KAK7502897.1"/>
    <property type="molecule type" value="Genomic_DNA"/>
</dbReference>
<evidence type="ECO:0000313" key="4">
    <source>
        <dbReference type="Proteomes" id="UP001519460"/>
    </source>
</evidence>
<name>A0ABD0LUC1_9CAEN</name>
<feature type="region of interest" description="Disordered" evidence="1">
    <location>
        <begin position="35"/>
        <end position="63"/>
    </location>
</feature>
<evidence type="ECO:0000313" key="3">
    <source>
        <dbReference type="EMBL" id="KAK7502897.1"/>
    </source>
</evidence>
<dbReference type="PANTHER" id="PTHR36981:SF1">
    <property type="entry name" value="P2X PURINORECEPTOR 7 INTRACELLULAR DOMAIN-CONTAINING PROTEIN"/>
    <property type="match status" value="1"/>
</dbReference>
<protein>
    <recommendedName>
        <fullName evidence="2">P2X purinoreceptor 7 intracellular domain-containing protein</fullName>
    </recommendedName>
</protein>
<dbReference type="AlphaFoldDB" id="A0ABD0LUC1"/>
<evidence type="ECO:0000256" key="1">
    <source>
        <dbReference type="SAM" id="MobiDB-lite"/>
    </source>
</evidence>
<dbReference type="PANTHER" id="PTHR36981">
    <property type="entry name" value="ZGC:195170"/>
    <property type="match status" value="1"/>
</dbReference>
<sequence length="204" mass="23260">MAESDLSASDSDLSVVLSCYSSDFEEIEERIETIQPYQYEPEAAEPSPLSTAAADNAATEEDATLEDSRFSSVNNWCLCQACIIMPSVRECKCCQEIPDVRAMTEEEGVGCICQHPGFAAVCLNVWVLRTAYYHYRQQYTTEIEDENRRHRYTAYRQLARFIWQYLGRHIRVVLPACAVLTIRKAFPSADGTYTGFKDNYTEQE</sequence>
<evidence type="ECO:0000259" key="2">
    <source>
        <dbReference type="Pfam" id="PF20478"/>
    </source>
</evidence>